<feature type="transmembrane region" description="Helical" evidence="2">
    <location>
        <begin position="198"/>
        <end position="218"/>
    </location>
</feature>
<feature type="transmembrane region" description="Helical" evidence="2">
    <location>
        <begin position="92"/>
        <end position="112"/>
    </location>
</feature>
<feature type="transmembrane region" description="Helical" evidence="2">
    <location>
        <begin position="279"/>
        <end position="298"/>
    </location>
</feature>
<feature type="transmembrane region" description="Helical" evidence="2">
    <location>
        <begin position="318"/>
        <end position="336"/>
    </location>
</feature>
<feature type="compositionally biased region" description="Polar residues" evidence="1">
    <location>
        <begin position="359"/>
        <end position="369"/>
    </location>
</feature>
<sequence length="381" mass="42085">MTDSKPHMDEYTTRTAAHVQLKRSELNVGYQCFTITQGRLIAAPGPKYNIPQTHNKPYGIPTAHMAQMQASGPPYASRNAGVGGLPEVIPDIPISAVFLVLYLTSAVTNMTILQINLRRQHKFIISGALFGFSMSRIITFILRIVWALHQHNVRLAIAANIFVNAGVLVVYVVNLIFAQRILRSRQPTLGWHPIISTILKVFYGGVGVSLILVIYSVVQGAYTLDPNLLRITRDIQLAATTYLLVFTTLPIWLQVAAHFVLPKSADAEKFGYGSHRAKVAINVLSTCICITIAGFKAGTAWQTPRPVTNPAWYHSKPAFYVFSFVLELLVLAILVLSRIDKRFHIPNGSKGPGDYSRRPSPNDSATTTMEKGESSSEQSDR</sequence>
<keyword evidence="2" id="KW-1133">Transmembrane helix</keyword>
<organism evidence="3 4">
    <name type="scientific">Xylaria arbuscula</name>
    <dbReference type="NCBI Taxonomy" id="114810"/>
    <lineage>
        <taxon>Eukaryota</taxon>
        <taxon>Fungi</taxon>
        <taxon>Dikarya</taxon>
        <taxon>Ascomycota</taxon>
        <taxon>Pezizomycotina</taxon>
        <taxon>Sordariomycetes</taxon>
        <taxon>Xylariomycetidae</taxon>
        <taxon>Xylariales</taxon>
        <taxon>Xylariaceae</taxon>
        <taxon>Xylaria</taxon>
    </lineage>
</organism>
<dbReference type="AlphaFoldDB" id="A0A9W8TJ27"/>
<dbReference type="VEuPathDB" id="FungiDB:F4678DRAFT_253564"/>
<proteinExistence type="predicted"/>
<feature type="transmembrane region" description="Helical" evidence="2">
    <location>
        <begin position="124"/>
        <end position="149"/>
    </location>
</feature>
<dbReference type="Proteomes" id="UP001148614">
    <property type="component" value="Unassembled WGS sequence"/>
</dbReference>
<feature type="transmembrane region" description="Helical" evidence="2">
    <location>
        <begin position="155"/>
        <end position="177"/>
    </location>
</feature>
<evidence type="ECO:0000256" key="1">
    <source>
        <dbReference type="SAM" id="MobiDB-lite"/>
    </source>
</evidence>
<reference evidence="3" key="1">
    <citation type="submission" date="2022-07" db="EMBL/GenBank/DDBJ databases">
        <title>Genome Sequence of Xylaria arbuscula.</title>
        <authorList>
            <person name="Buettner E."/>
        </authorList>
    </citation>
    <scope>NUCLEOTIDE SEQUENCE</scope>
    <source>
        <strain evidence="3">VT107</strain>
    </source>
</reference>
<keyword evidence="2" id="KW-0472">Membrane</keyword>
<evidence type="ECO:0000313" key="3">
    <source>
        <dbReference type="EMBL" id="KAJ3565083.1"/>
    </source>
</evidence>
<feature type="region of interest" description="Disordered" evidence="1">
    <location>
        <begin position="348"/>
        <end position="381"/>
    </location>
</feature>
<accession>A0A9W8TJ27</accession>
<dbReference type="PANTHER" id="PTHR35184">
    <property type="entry name" value="YALI0C10208P"/>
    <property type="match status" value="1"/>
</dbReference>
<keyword evidence="4" id="KW-1185">Reference proteome</keyword>
<name>A0A9W8TJ27_9PEZI</name>
<dbReference type="EMBL" id="JANPWZ010001532">
    <property type="protein sequence ID" value="KAJ3565083.1"/>
    <property type="molecule type" value="Genomic_DNA"/>
</dbReference>
<protein>
    <submittedName>
        <fullName evidence="3">Uncharacterized protein</fullName>
    </submittedName>
</protein>
<dbReference type="PANTHER" id="PTHR35184:SF1">
    <property type="entry name" value="INTEGRAL MEMBRANE PROTEIN"/>
    <property type="match status" value="1"/>
</dbReference>
<evidence type="ECO:0000313" key="4">
    <source>
        <dbReference type="Proteomes" id="UP001148614"/>
    </source>
</evidence>
<gene>
    <name evidence="3" type="ORF">NPX13_g7625</name>
</gene>
<keyword evidence="2" id="KW-0812">Transmembrane</keyword>
<comment type="caution">
    <text evidence="3">The sequence shown here is derived from an EMBL/GenBank/DDBJ whole genome shotgun (WGS) entry which is preliminary data.</text>
</comment>
<feature type="transmembrane region" description="Helical" evidence="2">
    <location>
        <begin position="238"/>
        <end position="259"/>
    </location>
</feature>
<feature type="compositionally biased region" description="Basic and acidic residues" evidence="1">
    <location>
        <begin position="370"/>
        <end position="381"/>
    </location>
</feature>
<dbReference type="InterPro" id="IPR021460">
    <property type="entry name" value="DUF3112"/>
</dbReference>
<dbReference type="Pfam" id="PF11309">
    <property type="entry name" value="DUF3112"/>
    <property type="match status" value="1"/>
</dbReference>
<evidence type="ECO:0000256" key="2">
    <source>
        <dbReference type="SAM" id="Phobius"/>
    </source>
</evidence>